<organism evidence="1 2">
    <name type="scientific">Kitasatospora phosalacinea</name>
    <dbReference type="NCBI Taxonomy" id="2065"/>
    <lineage>
        <taxon>Bacteria</taxon>
        <taxon>Bacillati</taxon>
        <taxon>Actinomycetota</taxon>
        <taxon>Actinomycetes</taxon>
        <taxon>Kitasatosporales</taxon>
        <taxon>Streptomycetaceae</taxon>
        <taxon>Kitasatospora</taxon>
    </lineage>
</organism>
<name>A0ABW6GRE6_9ACTN</name>
<evidence type="ECO:0000313" key="2">
    <source>
        <dbReference type="Proteomes" id="UP001599542"/>
    </source>
</evidence>
<comment type="caution">
    <text evidence="1">The sequence shown here is derived from an EMBL/GenBank/DDBJ whole genome shotgun (WGS) entry which is preliminary data.</text>
</comment>
<keyword evidence="2" id="KW-1185">Reference proteome</keyword>
<accession>A0ABW6GRE6</accession>
<evidence type="ECO:0000313" key="1">
    <source>
        <dbReference type="EMBL" id="MFE1355331.1"/>
    </source>
</evidence>
<proteinExistence type="predicted"/>
<dbReference type="EMBL" id="JBHYPX010000058">
    <property type="protein sequence ID" value="MFE1355331.1"/>
    <property type="molecule type" value="Genomic_DNA"/>
</dbReference>
<dbReference type="Proteomes" id="UP001599542">
    <property type="component" value="Unassembled WGS sequence"/>
</dbReference>
<gene>
    <name evidence="1" type="ORF">ACFW6T_25395</name>
</gene>
<dbReference type="RefSeq" id="WP_380329335.1">
    <property type="nucleotide sequence ID" value="NZ_JBHYPW010000056.1"/>
</dbReference>
<sequence>MAIHRTSPMDPIELWISDNLIEHFDRIRILLDGEEVGRHPHPEHDDLIVVEMRMFDAPLEARRMELTIERVEPEDLRLPSPLIPTLRVQELRWLDEEGLPI</sequence>
<reference evidence="1 2" key="1">
    <citation type="submission" date="2024-09" db="EMBL/GenBank/DDBJ databases">
        <title>The Natural Products Discovery Center: Release of the First 8490 Sequenced Strains for Exploring Actinobacteria Biosynthetic Diversity.</title>
        <authorList>
            <person name="Kalkreuter E."/>
            <person name="Kautsar S.A."/>
            <person name="Yang D."/>
            <person name="Bader C.D."/>
            <person name="Teijaro C.N."/>
            <person name="Fluegel L."/>
            <person name="Davis C.M."/>
            <person name="Simpson J.R."/>
            <person name="Lauterbach L."/>
            <person name="Steele A.D."/>
            <person name="Gui C."/>
            <person name="Meng S."/>
            <person name="Li G."/>
            <person name="Viehrig K."/>
            <person name="Ye F."/>
            <person name="Su P."/>
            <person name="Kiefer A.F."/>
            <person name="Nichols A."/>
            <person name="Cepeda A.J."/>
            <person name="Yan W."/>
            <person name="Fan B."/>
            <person name="Jiang Y."/>
            <person name="Adhikari A."/>
            <person name="Zheng C.-J."/>
            <person name="Schuster L."/>
            <person name="Cowan T.M."/>
            <person name="Smanski M.J."/>
            <person name="Chevrette M.G."/>
            <person name="De Carvalho L.P.S."/>
            <person name="Shen B."/>
        </authorList>
    </citation>
    <scope>NUCLEOTIDE SEQUENCE [LARGE SCALE GENOMIC DNA]</scope>
    <source>
        <strain evidence="1 2">NPDC058753</strain>
    </source>
</reference>
<protein>
    <submittedName>
        <fullName evidence="1">Uncharacterized protein</fullName>
    </submittedName>
</protein>